<proteinExistence type="predicted"/>
<organism evidence="2 3">
    <name type="scientific">Durusdinium trenchii</name>
    <dbReference type="NCBI Taxonomy" id="1381693"/>
    <lineage>
        <taxon>Eukaryota</taxon>
        <taxon>Sar</taxon>
        <taxon>Alveolata</taxon>
        <taxon>Dinophyceae</taxon>
        <taxon>Suessiales</taxon>
        <taxon>Symbiodiniaceae</taxon>
        <taxon>Durusdinium</taxon>
    </lineage>
</organism>
<feature type="compositionally biased region" description="Basic and acidic residues" evidence="1">
    <location>
        <begin position="387"/>
        <end position="400"/>
    </location>
</feature>
<comment type="caution">
    <text evidence="2">The sequence shown here is derived from an EMBL/GenBank/DDBJ whole genome shotgun (WGS) entry which is preliminary data.</text>
</comment>
<feature type="region of interest" description="Disordered" evidence="1">
    <location>
        <begin position="331"/>
        <end position="401"/>
    </location>
</feature>
<dbReference type="Proteomes" id="UP001642484">
    <property type="component" value="Unassembled WGS sequence"/>
</dbReference>
<gene>
    <name evidence="2" type="ORF">CCMP2556_LOCUS12179</name>
</gene>
<name>A0ABP0JMI7_9DINO</name>
<feature type="region of interest" description="Disordered" evidence="1">
    <location>
        <begin position="467"/>
        <end position="487"/>
    </location>
</feature>
<evidence type="ECO:0000313" key="3">
    <source>
        <dbReference type="Proteomes" id="UP001642484"/>
    </source>
</evidence>
<feature type="compositionally biased region" description="Polar residues" evidence="1">
    <location>
        <begin position="472"/>
        <end position="482"/>
    </location>
</feature>
<accession>A0ABP0JMI7</accession>
<sequence>MALPADVLPKVLALVPADLRLTSSLRVASRSAKERVEARWWTAQVQRVKAFVDRHANVFADDPEIDEENADVTIEEQQEAFARNILLWVKPLLKNQPWRLEGPAADVTGEVTLQAAYINLRRALANLSERSNYVLRSICQQARCIEGHHRHTVQITVSQADRRQMEDPIPPTFVNLESSEIRSEDAMSGSFAHTAMTRDGNRKAQLTAICRQLGISDEVAQELLTTMEREQLMAPDPFEGRSEIAESETSSHVMDSTFVSAMGRGIHGDMVQELQSEEHVAPAPVARFEMRWAQQLENLSQSSSIRPAAGVTQAEPMAPARPLEIVQEQAQECPEYRKGSQGSQERPFVSRNWPPVMVHPPEPPSCAVMEPSSSSSDKPFNGPSTLENRRSPGIEAKERSPCVSSGAAPMVVAGRWTRFIINMMLLGFLVHSAGNTRHGQSSILKGVKGIIVSPETEQLHVGLWSCEKRNRSSPPQQNSKSLQRSDRETDWLSWNAKRIAVATVQPQKKASRRLVKMCVSGLLAAMGSQIRAWCERQPRPPSSGSPKEATTAAGETALHLA</sequence>
<feature type="non-terminal residue" evidence="2">
    <location>
        <position position="561"/>
    </location>
</feature>
<feature type="region of interest" description="Disordered" evidence="1">
    <location>
        <begin position="535"/>
        <end position="561"/>
    </location>
</feature>
<keyword evidence="3" id="KW-1185">Reference proteome</keyword>
<protein>
    <recommendedName>
        <fullName evidence="4">F-box domain-containing protein</fullName>
    </recommendedName>
</protein>
<dbReference type="EMBL" id="CAXAMN010005883">
    <property type="protein sequence ID" value="CAK9015657.1"/>
    <property type="molecule type" value="Genomic_DNA"/>
</dbReference>
<reference evidence="2 3" key="1">
    <citation type="submission" date="2024-02" db="EMBL/GenBank/DDBJ databases">
        <authorList>
            <person name="Chen Y."/>
            <person name="Shah S."/>
            <person name="Dougan E. K."/>
            <person name="Thang M."/>
            <person name="Chan C."/>
        </authorList>
    </citation>
    <scope>NUCLEOTIDE SEQUENCE [LARGE SCALE GENOMIC DNA]</scope>
</reference>
<evidence type="ECO:0000256" key="1">
    <source>
        <dbReference type="SAM" id="MobiDB-lite"/>
    </source>
</evidence>
<evidence type="ECO:0000313" key="2">
    <source>
        <dbReference type="EMBL" id="CAK9015657.1"/>
    </source>
</evidence>
<evidence type="ECO:0008006" key="4">
    <source>
        <dbReference type="Google" id="ProtNLM"/>
    </source>
</evidence>
<feature type="compositionally biased region" description="Polar residues" evidence="1">
    <location>
        <begin position="371"/>
        <end position="386"/>
    </location>
</feature>